<reference evidence="3" key="1">
    <citation type="submission" date="2019-08" db="EMBL/GenBank/DDBJ databases">
        <title>The genome of the North American firefly Photinus pyralis.</title>
        <authorList>
            <consortium name="Photinus pyralis genome working group"/>
            <person name="Fallon T.R."/>
            <person name="Sander Lower S.E."/>
            <person name="Weng J.-K."/>
        </authorList>
    </citation>
    <scope>NUCLEOTIDE SEQUENCE</scope>
    <source>
        <strain evidence="3">TRF0915ILg1</strain>
        <tissue evidence="3">Whole body</tissue>
    </source>
</reference>
<keyword evidence="4" id="KW-1185">Reference proteome</keyword>
<name>A0A8K0DKS7_IGNLU</name>
<feature type="compositionally biased region" description="Basic and acidic residues" evidence="1">
    <location>
        <begin position="47"/>
        <end position="56"/>
    </location>
</feature>
<dbReference type="InterPro" id="IPR008906">
    <property type="entry name" value="HATC_C_dom"/>
</dbReference>
<dbReference type="Pfam" id="PF05699">
    <property type="entry name" value="Dimer_Tnp_hAT"/>
    <property type="match status" value="1"/>
</dbReference>
<evidence type="ECO:0000259" key="2">
    <source>
        <dbReference type="Pfam" id="PF05699"/>
    </source>
</evidence>
<sequence length="256" mass="29635">MGSNREDERKDILIIYSETDSLSYFLIAQQANCSRWTIKRIIEKMRGGFSGKDKPQSGRPEGPNNIKLEKKTNKVSQFLQNQSMEVLTAIHFYESLISFVGNMRQDFDKYEEDGKILTKCCDYGLDIKRRKKKKITTGDGQTLFLMKNADNFKYLDCNFENECIHFKYIITALVLQESAVEKPSKLITWLQTIPNKDLTCTFPNMDIILRIYLCIPVTNCSGKRSFSTPKQAKSYLPNLLTHDKTADLSMYRLNQM</sequence>
<dbReference type="InterPro" id="IPR012337">
    <property type="entry name" value="RNaseH-like_sf"/>
</dbReference>
<comment type="caution">
    <text evidence="3">The sequence shown here is derived from an EMBL/GenBank/DDBJ whole genome shotgun (WGS) entry which is preliminary data.</text>
</comment>
<evidence type="ECO:0000313" key="4">
    <source>
        <dbReference type="Proteomes" id="UP000801492"/>
    </source>
</evidence>
<dbReference type="SUPFAM" id="SSF53098">
    <property type="entry name" value="Ribonuclease H-like"/>
    <property type="match status" value="1"/>
</dbReference>
<proteinExistence type="predicted"/>
<accession>A0A8K0DKS7</accession>
<feature type="domain" description="HAT C-terminal dimerisation" evidence="2">
    <location>
        <begin position="182"/>
        <end position="238"/>
    </location>
</feature>
<feature type="region of interest" description="Disordered" evidence="1">
    <location>
        <begin position="47"/>
        <end position="67"/>
    </location>
</feature>
<dbReference type="GO" id="GO:0046983">
    <property type="term" value="F:protein dimerization activity"/>
    <property type="evidence" value="ECO:0007669"/>
    <property type="project" value="InterPro"/>
</dbReference>
<dbReference type="AlphaFoldDB" id="A0A8K0DKS7"/>
<dbReference type="Proteomes" id="UP000801492">
    <property type="component" value="Unassembled WGS sequence"/>
</dbReference>
<protein>
    <recommendedName>
        <fullName evidence="2">HAT C-terminal dimerisation domain-containing protein</fullName>
    </recommendedName>
</protein>
<gene>
    <name evidence="3" type="ORF">ILUMI_00866</name>
</gene>
<evidence type="ECO:0000313" key="3">
    <source>
        <dbReference type="EMBL" id="KAF2905312.1"/>
    </source>
</evidence>
<evidence type="ECO:0000256" key="1">
    <source>
        <dbReference type="SAM" id="MobiDB-lite"/>
    </source>
</evidence>
<dbReference type="EMBL" id="VTPC01000566">
    <property type="protein sequence ID" value="KAF2905312.1"/>
    <property type="molecule type" value="Genomic_DNA"/>
</dbReference>
<organism evidence="3 4">
    <name type="scientific">Ignelater luminosus</name>
    <name type="common">Cucubano</name>
    <name type="synonym">Pyrophorus luminosus</name>
    <dbReference type="NCBI Taxonomy" id="2038154"/>
    <lineage>
        <taxon>Eukaryota</taxon>
        <taxon>Metazoa</taxon>
        <taxon>Ecdysozoa</taxon>
        <taxon>Arthropoda</taxon>
        <taxon>Hexapoda</taxon>
        <taxon>Insecta</taxon>
        <taxon>Pterygota</taxon>
        <taxon>Neoptera</taxon>
        <taxon>Endopterygota</taxon>
        <taxon>Coleoptera</taxon>
        <taxon>Polyphaga</taxon>
        <taxon>Elateriformia</taxon>
        <taxon>Elateroidea</taxon>
        <taxon>Elateridae</taxon>
        <taxon>Agrypninae</taxon>
        <taxon>Pyrophorini</taxon>
        <taxon>Ignelater</taxon>
    </lineage>
</organism>